<evidence type="ECO:0000313" key="1">
    <source>
        <dbReference type="EMBL" id="QNR22881.1"/>
    </source>
</evidence>
<dbReference type="RefSeq" id="WP_210757449.1">
    <property type="nucleotide sequence ID" value="NZ_CP060139.1"/>
</dbReference>
<dbReference type="EMBL" id="CP060139">
    <property type="protein sequence ID" value="QNR22881.1"/>
    <property type="molecule type" value="Genomic_DNA"/>
</dbReference>
<protein>
    <recommendedName>
        <fullName evidence="3">Response regulatory domain-containing protein</fullName>
    </recommendedName>
</protein>
<organism evidence="1 2">
    <name type="scientific">Croceimicrobium hydrocarbonivorans</name>
    <dbReference type="NCBI Taxonomy" id="2761580"/>
    <lineage>
        <taxon>Bacteria</taxon>
        <taxon>Pseudomonadati</taxon>
        <taxon>Bacteroidota</taxon>
        <taxon>Flavobacteriia</taxon>
        <taxon>Flavobacteriales</taxon>
        <taxon>Owenweeksiaceae</taxon>
        <taxon>Croceimicrobium</taxon>
    </lineage>
</organism>
<name>A0A7H0VAY3_9FLAO</name>
<dbReference type="Proteomes" id="UP000516305">
    <property type="component" value="Chromosome"/>
</dbReference>
<reference evidence="1 2" key="1">
    <citation type="submission" date="2020-08" db="EMBL/GenBank/DDBJ databases">
        <title>Croceimicrobium hydrocarbonivorans gen. nov., sp. nov., a novel marine bacterium isolated from a bacterial consortium that degrades polyethylene terephthalate.</title>
        <authorList>
            <person name="Liu R."/>
        </authorList>
    </citation>
    <scope>NUCLEOTIDE SEQUENCE [LARGE SCALE GENOMIC DNA]</scope>
    <source>
        <strain evidence="1 2">A20-9</strain>
    </source>
</reference>
<evidence type="ECO:0008006" key="3">
    <source>
        <dbReference type="Google" id="ProtNLM"/>
    </source>
</evidence>
<dbReference type="KEGG" id="chyd:H4K34_10880"/>
<keyword evidence="2" id="KW-1185">Reference proteome</keyword>
<evidence type="ECO:0000313" key="2">
    <source>
        <dbReference type="Proteomes" id="UP000516305"/>
    </source>
</evidence>
<accession>A0A7H0VAY3</accession>
<dbReference type="AlphaFoldDB" id="A0A7H0VAY3"/>
<sequence length="114" mass="12832">MRVFLIDFSSEQKWARQIDQIAGLEFHCENQDGAQAYRDVALLEPDLVLVNMAAKASHGKQSAQAILKRKKTAQIPFYFLDCPVDYVETCGALGQLLSSEELPRDLEGFRSLVQ</sequence>
<gene>
    <name evidence="1" type="ORF">H4K34_10880</name>
</gene>
<proteinExistence type="predicted"/>